<dbReference type="SUPFAM" id="SSF46785">
    <property type="entry name" value="Winged helix' DNA-binding domain"/>
    <property type="match status" value="1"/>
</dbReference>
<reference evidence="3 4" key="1">
    <citation type="submission" date="2024-04" db="EMBL/GenBank/DDBJ databases">
        <title>Complete genome sequence of Nguyenibacter vanlangesis HBCM-1154, a strain capable of nitrogen fixation, IAA production, and phosphorus solubilization isolated from sugarcane soil.</title>
        <authorList>
            <person name="MY HANH P."/>
        </authorList>
    </citation>
    <scope>NUCLEOTIDE SEQUENCE [LARGE SCALE GENOMIC DNA]</scope>
    <source>
        <strain evidence="3 4">HBCM 1154</strain>
    </source>
</reference>
<dbReference type="EMBL" id="CP152276">
    <property type="protein sequence ID" value="XAE42133.1"/>
    <property type="molecule type" value="Genomic_DNA"/>
</dbReference>
<evidence type="ECO:0000313" key="4">
    <source>
        <dbReference type="Proteomes" id="UP001449795"/>
    </source>
</evidence>
<name>A0ABZ3D3A8_9PROT</name>
<organism evidence="3 4">
    <name type="scientific">Nguyenibacter vanlangensis</name>
    <dbReference type="NCBI Taxonomy" id="1216886"/>
    <lineage>
        <taxon>Bacteria</taxon>
        <taxon>Pseudomonadati</taxon>
        <taxon>Pseudomonadota</taxon>
        <taxon>Alphaproteobacteria</taxon>
        <taxon>Acetobacterales</taxon>
        <taxon>Acetobacteraceae</taxon>
        <taxon>Nguyenibacter</taxon>
    </lineage>
</organism>
<protein>
    <submittedName>
        <fullName evidence="3">Crosslink repair DNA glycosylase YcaQ family protein</fullName>
    </submittedName>
</protein>
<accession>A0ABZ3D3A8</accession>
<feature type="compositionally biased region" description="Basic residues" evidence="1">
    <location>
        <begin position="1"/>
        <end position="13"/>
    </location>
</feature>
<dbReference type="InterPro" id="IPR036388">
    <property type="entry name" value="WH-like_DNA-bd_sf"/>
</dbReference>
<evidence type="ECO:0000313" key="3">
    <source>
        <dbReference type="EMBL" id="XAE42133.1"/>
    </source>
</evidence>
<feature type="region of interest" description="Disordered" evidence="1">
    <location>
        <begin position="1"/>
        <end position="28"/>
    </location>
</feature>
<dbReference type="Gene3D" id="1.10.10.10">
    <property type="entry name" value="Winged helix-like DNA-binding domain superfamily/Winged helix DNA-binding domain"/>
    <property type="match status" value="1"/>
</dbReference>
<dbReference type="InterPro" id="IPR000835">
    <property type="entry name" value="HTH_MarR-typ"/>
</dbReference>
<dbReference type="Pfam" id="PF12802">
    <property type="entry name" value="MarR_2"/>
    <property type="match status" value="1"/>
</dbReference>
<evidence type="ECO:0000259" key="2">
    <source>
        <dbReference type="Pfam" id="PF12802"/>
    </source>
</evidence>
<dbReference type="InterPro" id="IPR011991">
    <property type="entry name" value="ArsR-like_HTH"/>
</dbReference>
<evidence type="ECO:0000256" key="1">
    <source>
        <dbReference type="SAM" id="MobiDB-lite"/>
    </source>
</evidence>
<dbReference type="Proteomes" id="UP001449795">
    <property type="component" value="Chromosome"/>
</dbReference>
<keyword evidence="4" id="KW-1185">Reference proteome</keyword>
<sequence length="272" mass="29311">MAAKGQTRKHGGVHRPNSPAAGHPGRAPLATATDPAIFKAYTLFIRLPIAMSSHPPDAAAPARPATERLLMLLKMRGPLTAAELGQAIGTTGENARQHLARLKQDGLVETRTEPRGVGRPAQTWHLTDAARRHFPDTHAELTAGLLRLLHDMGGPDLLNRLIAAREAETRAAYRRELDGIHGLAARIAALAAIRSREGYMAEWHAEAGGHFLLIENHCPICAAATACAGFCRAEHDIFQDVLGPTVVVERRDHIPSGARRCAYRIRPAGAPT</sequence>
<gene>
    <name evidence="3" type="ORF">AAC691_17960</name>
</gene>
<dbReference type="InterPro" id="IPR036390">
    <property type="entry name" value="WH_DNA-bd_sf"/>
</dbReference>
<proteinExistence type="predicted"/>
<dbReference type="CDD" id="cd00090">
    <property type="entry name" value="HTH_ARSR"/>
    <property type="match status" value="1"/>
</dbReference>
<feature type="domain" description="HTH marR-type" evidence="2">
    <location>
        <begin position="68"/>
        <end position="115"/>
    </location>
</feature>